<dbReference type="CDD" id="cd01647">
    <property type="entry name" value="RT_LTR"/>
    <property type="match status" value="1"/>
</dbReference>
<keyword evidence="2" id="KW-0808">Transferase</keyword>
<feature type="transmembrane region" description="Helical" evidence="9">
    <location>
        <begin position="1483"/>
        <end position="1503"/>
    </location>
</feature>
<reference evidence="12 13" key="1">
    <citation type="journal article" date="2018" name="Gigascience">
        <title>Genomes of trombidid mites reveal novel predicted allergens and laterally-transferred genes associated with secondary metabolism.</title>
        <authorList>
            <person name="Dong X."/>
            <person name="Chaisiri K."/>
            <person name="Xia D."/>
            <person name="Armstrong S.D."/>
            <person name="Fang Y."/>
            <person name="Donnelly M.J."/>
            <person name="Kadowaki T."/>
            <person name="McGarry J.W."/>
            <person name="Darby A.C."/>
            <person name="Makepeace B.L."/>
        </authorList>
    </citation>
    <scope>NUCLEOTIDE SEQUENCE [LARGE SCALE GENOMIC DNA]</scope>
    <source>
        <strain evidence="12">UoL-UT</strain>
    </source>
</reference>
<dbReference type="InterPro" id="IPR001584">
    <property type="entry name" value="Integrase_cat-core"/>
</dbReference>
<dbReference type="GO" id="GO:0016787">
    <property type="term" value="F:hydrolase activity"/>
    <property type="evidence" value="ECO:0007669"/>
    <property type="project" value="UniProtKB-KW"/>
</dbReference>
<feature type="non-terminal residue" evidence="12">
    <location>
        <position position="1"/>
    </location>
</feature>
<dbReference type="SUPFAM" id="SSF53098">
    <property type="entry name" value="Ribonuclease H-like"/>
    <property type="match status" value="1"/>
</dbReference>
<dbReference type="Pfam" id="PF22938">
    <property type="entry name" value="Integrase_p58_C"/>
    <property type="match status" value="1"/>
</dbReference>
<dbReference type="GO" id="GO:0004519">
    <property type="term" value="F:endonuclease activity"/>
    <property type="evidence" value="ECO:0007669"/>
    <property type="project" value="UniProtKB-KW"/>
</dbReference>
<dbReference type="STRING" id="299467.A0A443SCM3"/>
<evidence type="ECO:0000256" key="3">
    <source>
        <dbReference type="ARBA" id="ARBA00022695"/>
    </source>
</evidence>
<evidence type="ECO:0000313" key="12">
    <source>
        <dbReference type="EMBL" id="RWS25296.1"/>
    </source>
</evidence>
<dbReference type="CDD" id="cd09274">
    <property type="entry name" value="RNase_HI_RT_Ty3"/>
    <property type="match status" value="1"/>
</dbReference>
<evidence type="ECO:0000256" key="2">
    <source>
        <dbReference type="ARBA" id="ARBA00022679"/>
    </source>
</evidence>
<dbReference type="InterPro" id="IPR050951">
    <property type="entry name" value="Retrovirus_Pol_polyprotein"/>
</dbReference>
<evidence type="ECO:0000259" key="11">
    <source>
        <dbReference type="PROSITE" id="PS50994"/>
    </source>
</evidence>
<dbReference type="SUPFAM" id="SSF56672">
    <property type="entry name" value="DNA/RNA polymerases"/>
    <property type="match status" value="1"/>
</dbReference>
<evidence type="ECO:0000256" key="1">
    <source>
        <dbReference type="ARBA" id="ARBA00012493"/>
    </source>
</evidence>
<dbReference type="Proteomes" id="UP000288716">
    <property type="component" value="Unassembled WGS sequence"/>
</dbReference>
<feature type="compositionally biased region" description="Basic and acidic residues" evidence="8">
    <location>
        <begin position="1531"/>
        <end position="1542"/>
    </location>
</feature>
<dbReference type="InterPro" id="IPR043128">
    <property type="entry name" value="Rev_trsase/Diguanyl_cyclase"/>
</dbReference>
<comment type="caution">
    <text evidence="12">The sequence shown here is derived from an EMBL/GenBank/DDBJ whole genome shotgun (WGS) entry which is preliminary data.</text>
</comment>
<proteinExistence type="predicted"/>
<organism evidence="12 13">
    <name type="scientific">Leptotrombidium deliense</name>
    <dbReference type="NCBI Taxonomy" id="299467"/>
    <lineage>
        <taxon>Eukaryota</taxon>
        <taxon>Metazoa</taxon>
        <taxon>Ecdysozoa</taxon>
        <taxon>Arthropoda</taxon>
        <taxon>Chelicerata</taxon>
        <taxon>Arachnida</taxon>
        <taxon>Acari</taxon>
        <taxon>Acariformes</taxon>
        <taxon>Trombidiformes</taxon>
        <taxon>Prostigmata</taxon>
        <taxon>Anystina</taxon>
        <taxon>Parasitengona</taxon>
        <taxon>Trombiculoidea</taxon>
        <taxon>Trombiculidae</taxon>
        <taxon>Leptotrombidium</taxon>
    </lineage>
</organism>
<feature type="region of interest" description="Disordered" evidence="8">
    <location>
        <begin position="905"/>
        <end position="931"/>
    </location>
</feature>
<dbReference type="FunFam" id="3.30.70.270:FF:000020">
    <property type="entry name" value="Transposon Tf2-6 polyprotein-like Protein"/>
    <property type="match status" value="1"/>
</dbReference>
<evidence type="ECO:0000259" key="10">
    <source>
        <dbReference type="PROSITE" id="PS50878"/>
    </source>
</evidence>
<keyword evidence="13" id="KW-1185">Reference proteome</keyword>
<dbReference type="InterPro" id="IPR043502">
    <property type="entry name" value="DNA/RNA_pol_sf"/>
</dbReference>
<name>A0A443SCM3_9ACAR</name>
<dbReference type="GO" id="GO:0042575">
    <property type="term" value="C:DNA polymerase complex"/>
    <property type="evidence" value="ECO:0007669"/>
    <property type="project" value="UniProtKB-ARBA"/>
</dbReference>
<keyword evidence="9" id="KW-0472">Membrane</keyword>
<dbReference type="EC" id="2.7.7.49" evidence="1"/>
<keyword evidence="7" id="KW-0695">RNA-directed DNA polymerase</keyword>
<dbReference type="PROSITE" id="PS50878">
    <property type="entry name" value="RT_POL"/>
    <property type="match status" value="1"/>
</dbReference>
<evidence type="ECO:0000256" key="8">
    <source>
        <dbReference type="SAM" id="MobiDB-lite"/>
    </source>
</evidence>
<gene>
    <name evidence="12" type="ORF">B4U80_08657</name>
</gene>
<evidence type="ECO:0000256" key="5">
    <source>
        <dbReference type="ARBA" id="ARBA00022759"/>
    </source>
</evidence>
<keyword evidence="3" id="KW-0548">Nucleotidyltransferase</keyword>
<evidence type="ECO:0000313" key="13">
    <source>
        <dbReference type="Proteomes" id="UP000288716"/>
    </source>
</evidence>
<dbReference type="Gene3D" id="1.10.340.70">
    <property type="match status" value="1"/>
</dbReference>
<dbReference type="InterPro" id="IPR054465">
    <property type="entry name" value="Integrase_p58-like_C"/>
</dbReference>
<keyword evidence="9" id="KW-1133">Transmembrane helix</keyword>
<dbReference type="Pfam" id="PF17921">
    <property type="entry name" value="Integrase_H2C2"/>
    <property type="match status" value="1"/>
</dbReference>
<dbReference type="InterPro" id="IPR041588">
    <property type="entry name" value="Integrase_H2C2"/>
</dbReference>
<dbReference type="FunFam" id="3.30.420.10:FF:000032">
    <property type="entry name" value="Retrovirus-related Pol polyprotein from transposon 297-like Protein"/>
    <property type="match status" value="1"/>
</dbReference>
<dbReference type="Gene3D" id="3.10.10.10">
    <property type="entry name" value="HIV Type 1 Reverse Transcriptase, subunit A, domain 1"/>
    <property type="match status" value="1"/>
</dbReference>
<dbReference type="FunFam" id="1.10.340.70:FF:000001">
    <property type="entry name" value="Retrovirus-related Pol polyprotein from transposon gypsy-like Protein"/>
    <property type="match status" value="1"/>
</dbReference>
<dbReference type="PANTHER" id="PTHR37984:SF5">
    <property type="entry name" value="PROTEIN NYNRIN-LIKE"/>
    <property type="match status" value="1"/>
</dbReference>
<evidence type="ECO:0000256" key="6">
    <source>
        <dbReference type="ARBA" id="ARBA00022801"/>
    </source>
</evidence>
<dbReference type="Pfam" id="PF00078">
    <property type="entry name" value="RVT_1"/>
    <property type="match status" value="1"/>
</dbReference>
<dbReference type="Pfam" id="PF17917">
    <property type="entry name" value="RT_RNaseH"/>
    <property type="match status" value="1"/>
</dbReference>
<dbReference type="GO" id="GO:0003964">
    <property type="term" value="F:RNA-directed DNA polymerase activity"/>
    <property type="evidence" value="ECO:0007669"/>
    <property type="project" value="UniProtKB-KW"/>
</dbReference>
<evidence type="ECO:0000256" key="4">
    <source>
        <dbReference type="ARBA" id="ARBA00022722"/>
    </source>
</evidence>
<dbReference type="InterPro" id="IPR000477">
    <property type="entry name" value="RT_dom"/>
</dbReference>
<dbReference type="InterPro" id="IPR036397">
    <property type="entry name" value="RNaseH_sf"/>
</dbReference>
<dbReference type="Gene3D" id="3.30.420.10">
    <property type="entry name" value="Ribonuclease H-like superfamily/Ribonuclease H"/>
    <property type="match status" value="1"/>
</dbReference>
<evidence type="ECO:0000256" key="7">
    <source>
        <dbReference type="ARBA" id="ARBA00022918"/>
    </source>
</evidence>
<dbReference type="Pfam" id="PF00665">
    <property type="entry name" value="rve"/>
    <property type="match status" value="1"/>
</dbReference>
<evidence type="ECO:0000256" key="9">
    <source>
        <dbReference type="SAM" id="Phobius"/>
    </source>
</evidence>
<dbReference type="Gene3D" id="3.30.70.270">
    <property type="match status" value="2"/>
</dbReference>
<dbReference type="GO" id="GO:0015074">
    <property type="term" value="P:DNA integration"/>
    <property type="evidence" value="ECO:0007669"/>
    <property type="project" value="InterPro"/>
</dbReference>
<dbReference type="OrthoDB" id="6507393at2759"/>
<feature type="domain" description="Reverse transcriptase" evidence="10">
    <location>
        <begin position="76"/>
        <end position="255"/>
    </location>
</feature>
<protein>
    <recommendedName>
        <fullName evidence="1">RNA-directed DNA polymerase</fullName>
        <ecNumber evidence="1">2.7.7.49</ecNumber>
    </recommendedName>
</protein>
<accession>A0A443SCM3</accession>
<keyword evidence="5" id="KW-0255">Endonuclease</keyword>
<dbReference type="GO" id="GO:0003676">
    <property type="term" value="F:nucleic acid binding"/>
    <property type="evidence" value="ECO:0007669"/>
    <property type="project" value="InterPro"/>
</dbReference>
<feature type="domain" description="Integrase catalytic" evidence="11">
    <location>
        <begin position="622"/>
        <end position="781"/>
    </location>
</feature>
<sequence length="1787" mass="205914">GGEIRVGSNLTAEQKDLLQDLSKFEEIFAFDNKKLGRCNNAEFSIELIDDKPVRKNPYIYSFAQRKELQKQIEELIELGVVSPSRSPYASPVVLVKKADETYRMCVDLRFLNTKIKDDSYPMANVNDCLFAMQGAKYYATIDLNRGFHQYPIKKEDREKTAFVTQDGQYEFNDMPFGIKSAPAFFQRGMDVTFAGLKWHVIIIYQDDLVVKGNTFSEFRTNLGLCLQRLKDAGFTIKVDKCTFAVDCISFLGHIVDANGIKMDPAKVEAITKFPLPTSIKMLRSFLGLISFYRKFIHNCSQVLKDVYAMLKKDAKLHWGKKEKKALRKIIILLTSYPVLCHFDPLRPIILRVDASYSGYGAIMLHKFNEGMRVVYYLSRLLSESEKKYIVRHLEIGVLVWAIMYLKSFLNGVYFLVESDHCHICSIRNKQINDNREARWAMILQGFNFDIIFKSGRRHSDVDCLSRNPVMPAETLDNLDDCLLSINVETPDFPNVCELQKSDQEISDIKRLLEVDREFTRRELNDLCEYTVIDDVLYRRAFKPTPRLLLCIPETLIDDVLYALHDDPIGGHLGYKKTLKKFNERFYIKNANHYVLTYVNSCMDCQTKNKPPLSPAGLLNPIAVGEPGEIWGIDILGPFPMSDAGNKYVIVATDHFTKHVECRAVPSAKSWNVAKFCIEDILCVHGAPKRLISDRGLAFLANTSKNIYEIMNTKHVKTTAYHPQTNGTTEASNKNVARMLSQFADKNQKTWDYALPMVKLAYNTSVHSSTGYSPYYLMHGRDARLPIDRVLNTPSLGVSDIDDYSALISSALKVARESAKMNIEATQKRYTKAANKKRRNVEYNEGDLVLVYVPTRVKGKAEKLLHPFKGPFRVLRRLGNVVYEVEPFKGKGKADYVHVSRMKPFRTRNEEQTQTSQNLNNTQPKKIENNNQQPMRPLAERTISPDLTQNKVSPCEDFHSDSSTELYAMSSSDEEINKMSKPIPELRRSSRIRKKPDRFHFGIFTLMLMSLLYECESFERSSPIIWRKSDKKVVTGKKLVTYTVKYEKPCDVFFLADSNWNTTATHEMHNWCETAVFENFVNPLKQMCSQPPDYADRSISFHRQKREPITLAIIGTILIAGIATIGVSAFGAAKAVTASNGLTNIADEQQRIINEIAKNRNNSIITKQILDLLEQKVENIDQRVNTVIKALKGLETQLPKQIIIFANLASRFLLTHDKIKDISRAWKQGKVDPKFIDLFNLTFVTGETPAELAESQKCTIDIQRNIVTFEFFIPEIRKDMIVLWADPFSLIMRPINESVLCRINYKGPSHVIYSKTNDCVHSMSSYQQNNNDIVLAINSENCTHYSDANTDKYWRSEPCENEVRIVETDVVQVKPFMDFNHVYCYSFRITVFNKNMNCPSYPFALPAITPFQIGKLRYNFNHVVFESPKPFLNDLSQRVNTHLMPSLDDLEYKHQSYNEIRKLLGDIKTDQVRPLSIIDKITPFSVPVAIIAVLAVIICLYFYCRKKHRITIIQENDTELRSMTADVDSENEERNENTHREVRRQTGTKKLLCVTTLMLIISLADACNENETGISIDYNYENPCNQITNNYSKLWCETHFNDVYIDTVRKFCTQMKNDHRAKRKFNITAYQDIPTDMRTKRQITDMFNAGSKIKEVLLISKIQNDFDHLKEIFQSIGYNWMRGIFDEQNILKLVPKQILPKNCNSVNFMPYKCSNDVHCHSIRFEFKRKRSPFFIEPFHATLGLFIALLVINTATITFTRCVLKKLKRDYRRLYWDQIRNNDTFPLNV</sequence>
<dbReference type="InterPro" id="IPR041373">
    <property type="entry name" value="RT_RNaseH"/>
</dbReference>
<feature type="region of interest" description="Disordered" evidence="8">
    <location>
        <begin position="1523"/>
        <end position="1542"/>
    </location>
</feature>
<dbReference type="VEuPathDB" id="VectorBase:LDEU006744"/>
<feature type="transmembrane region" description="Helical" evidence="9">
    <location>
        <begin position="1737"/>
        <end position="1762"/>
    </location>
</feature>
<dbReference type="PROSITE" id="PS50994">
    <property type="entry name" value="INTEGRASE"/>
    <property type="match status" value="1"/>
</dbReference>
<dbReference type="EMBL" id="NCKV01003862">
    <property type="protein sequence ID" value="RWS25296.1"/>
    <property type="molecule type" value="Genomic_DNA"/>
</dbReference>
<keyword evidence="4" id="KW-0540">Nuclease</keyword>
<keyword evidence="6" id="KW-0378">Hydrolase</keyword>
<feature type="compositionally biased region" description="Low complexity" evidence="8">
    <location>
        <begin position="911"/>
        <end position="922"/>
    </location>
</feature>
<dbReference type="InterPro" id="IPR012337">
    <property type="entry name" value="RNaseH-like_sf"/>
</dbReference>
<keyword evidence="9" id="KW-0812">Transmembrane</keyword>
<feature type="transmembrane region" description="Helical" evidence="9">
    <location>
        <begin position="1108"/>
        <end position="1132"/>
    </location>
</feature>
<dbReference type="PANTHER" id="PTHR37984">
    <property type="entry name" value="PROTEIN CBG26694"/>
    <property type="match status" value="1"/>
</dbReference>